<keyword evidence="7" id="KW-1015">Disulfide bond</keyword>
<feature type="compositionally biased region" description="Polar residues" evidence="10">
    <location>
        <begin position="146"/>
        <end position="156"/>
    </location>
</feature>
<evidence type="ECO:0000313" key="13">
    <source>
        <dbReference type="Proteomes" id="UP001596337"/>
    </source>
</evidence>
<feature type="region of interest" description="Disordered" evidence="10">
    <location>
        <begin position="47"/>
        <end position="66"/>
    </location>
</feature>
<keyword evidence="3" id="KW-0001">2Fe-2S</keyword>
<evidence type="ECO:0000256" key="6">
    <source>
        <dbReference type="ARBA" id="ARBA00023014"/>
    </source>
</evidence>
<dbReference type="InterPro" id="IPR017941">
    <property type="entry name" value="Rieske_2Fe-2S"/>
</dbReference>
<dbReference type="Pfam" id="PF00355">
    <property type="entry name" value="Rieske"/>
    <property type="match status" value="1"/>
</dbReference>
<feature type="domain" description="Rieske" evidence="11">
    <location>
        <begin position="62"/>
        <end position="154"/>
    </location>
</feature>
<sequence length="156" mass="14919">MPQNHHSKDTTETSIPRRAAVAGAGALAVAGVAGVAACGSGDGGGNGGNGGSSGGDAPETGTVLGNASDVQVGGGAVFADAEVVVTQPSEGDFQGFSAVCTHQGCIVEKVEGGTINCGCHGSKFNAADGSVAQGPASDPLPKRQVEVNSSGEIVVG</sequence>
<comment type="cofactor">
    <cofactor evidence="9">
        <name>[2Fe-2S] cluster</name>
        <dbReference type="ChEBI" id="CHEBI:190135"/>
    </cofactor>
</comment>
<dbReference type="InterPro" id="IPR036922">
    <property type="entry name" value="Rieske_2Fe-2S_sf"/>
</dbReference>
<dbReference type="InterPro" id="IPR005805">
    <property type="entry name" value="Rieske_Fe-S_prot_C"/>
</dbReference>
<evidence type="ECO:0000256" key="1">
    <source>
        <dbReference type="ARBA" id="ARBA00002494"/>
    </source>
</evidence>
<dbReference type="CDD" id="cd03467">
    <property type="entry name" value="Rieske"/>
    <property type="match status" value="1"/>
</dbReference>
<feature type="region of interest" description="Disordered" evidence="10">
    <location>
        <begin position="130"/>
        <end position="156"/>
    </location>
</feature>
<evidence type="ECO:0000256" key="10">
    <source>
        <dbReference type="SAM" id="MobiDB-lite"/>
    </source>
</evidence>
<dbReference type="Proteomes" id="UP001596337">
    <property type="component" value="Unassembled WGS sequence"/>
</dbReference>
<accession>A0ABW2BUK8</accession>
<evidence type="ECO:0000256" key="2">
    <source>
        <dbReference type="ARBA" id="ARBA00015816"/>
    </source>
</evidence>
<evidence type="ECO:0000256" key="8">
    <source>
        <dbReference type="ARBA" id="ARBA00029586"/>
    </source>
</evidence>
<evidence type="ECO:0000259" key="11">
    <source>
        <dbReference type="PROSITE" id="PS51296"/>
    </source>
</evidence>
<reference evidence="13" key="1">
    <citation type="journal article" date="2019" name="Int. J. Syst. Evol. Microbiol.">
        <title>The Global Catalogue of Microorganisms (GCM) 10K type strain sequencing project: providing services to taxonomists for standard genome sequencing and annotation.</title>
        <authorList>
            <consortium name="The Broad Institute Genomics Platform"/>
            <consortium name="The Broad Institute Genome Sequencing Center for Infectious Disease"/>
            <person name="Wu L."/>
            <person name="Ma J."/>
        </authorList>
    </citation>
    <scope>NUCLEOTIDE SEQUENCE [LARGE SCALE GENOMIC DNA]</scope>
    <source>
        <strain evidence="13">KCTC 32255</strain>
    </source>
</reference>
<gene>
    <name evidence="12" type="ORF">ACFQGD_05755</name>
</gene>
<dbReference type="PANTHER" id="PTHR10134">
    <property type="entry name" value="CYTOCHROME B-C1 COMPLEX SUBUNIT RIESKE, MITOCHONDRIAL"/>
    <property type="match status" value="1"/>
</dbReference>
<evidence type="ECO:0000256" key="9">
    <source>
        <dbReference type="ARBA" id="ARBA00034078"/>
    </source>
</evidence>
<dbReference type="SUPFAM" id="SSF50022">
    <property type="entry name" value="ISP domain"/>
    <property type="match status" value="1"/>
</dbReference>
<keyword evidence="6" id="KW-0411">Iron-sulfur</keyword>
<comment type="caution">
    <text evidence="12">The sequence shown here is derived from an EMBL/GenBank/DDBJ whole genome shotgun (WGS) entry which is preliminary data.</text>
</comment>
<evidence type="ECO:0000256" key="5">
    <source>
        <dbReference type="ARBA" id="ARBA00023004"/>
    </source>
</evidence>
<comment type="function">
    <text evidence="1">Iron-sulfur subunit of the cytochrome bc1 complex, an essential component of the respiratory electron transport chain required for ATP synthesis. The bc1 complex catalyzes the oxidation of menaquinol and the reduction of cytochrome c in the respiratory chain. The bc1 complex operates through a Q-cycle mechanism that couples electron transfer to generation of the proton gradient that drives ATP synthesis.</text>
</comment>
<name>A0ABW2BUK8_9PSEU</name>
<evidence type="ECO:0000256" key="3">
    <source>
        <dbReference type="ARBA" id="ARBA00022714"/>
    </source>
</evidence>
<organism evidence="12 13">
    <name type="scientific">Haloechinothrix salitolerans</name>
    <dbReference type="NCBI Taxonomy" id="926830"/>
    <lineage>
        <taxon>Bacteria</taxon>
        <taxon>Bacillati</taxon>
        <taxon>Actinomycetota</taxon>
        <taxon>Actinomycetes</taxon>
        <taxon>Pseudonocardiales</taxon>
        <taxon>Pseudonocardiaceae</taxon>
        <taxon>Haloechinothrix</taxon>
    </lineage>
</organism>
<proteinExistence type="predicted"/>
<dbReference type="Gene3D" id="2.102.10.10">
    <property type="entry name" value="Rieske [2Fe-2S] iron-sulphur domain"/>
    <property type="match status" value="1"/>
</dbReference>
<dbReference type="EMBL" id="JBHSXX010000001">
    <property type="protein sequence ID" value="MFC6866646.1"/>
    <property type="molecule type" value="Genomic_DNA"/>
</dbReference>
<dbReference type="InterPro" id="IPR014349">
    <property type="entry name" value="Rieske_Fe-S_prot"/>
</dbReference>
<protein>
    <recommendedName>
        <fullName evidence="2">Cytochrome bc1 complex Rieske iron-sulfur subunit</fullName>
    </recommendedName>
    <alternativeName>
        <fullName evidence="8">Cytochrome bc1 reductase complex subunit QcrA</fullName>
    </alternativeName>
</protein>
<evidence type="ECO:0000313" key="12">
    <source>
        <dbReference type="EMBL" id="MFC6866646.1"/>
    </source>
</evidence>
<dbReference type="PROSITE" id="PS51296">
    <property type="entry name" value="RIESKE"/>
    <property type="match status" value="1"/>
</dbReference>
<dbReference type="RefSeq" id="WP_345395978.1">
    <property type="nucleotide sequence ID" value="NZ_BAABLA010000024.1"/>
</dbReference>
<keyword evidence="13" id="KW-1185">Reference proteome</keyword>
<evidence type="ECO:0000256" key="4">
    <source>
        <dbReference type="ARBA" id="ARBA00022723"/>
    </source>
</evidence>
<dbReference type="PRINTS" id="PR00162">
    <property type="entry name" value="RIESKE"/>
</dbReference>
<keyword evidence="4" id="KW-0479">Metal-binding</keyword>
<evidence type="ECO:0000256" key="7">
    <source>
        <dbReference type="ARBA" id="ARBA00023157"/>
    </source>
</evidence>
<keyword evidence="5" id="KW-0408">Iron</keyword>